<proteinExistence type="predicted"/>
<name>A0ACC2IZU2_9PEZI</name>
<organism evidence="1 2">
    <name type="scientific">Lasiodiplodia mahajangana</name>
    <dbReference type="NCBI Taxonomy" id="1108764"/>
    <lineage>
        <taxon>Eukaryota</taxon>
        <taxon>Fungi</taxon>
        <taxon>Dikarya</taxon>
        <taxon>Ascomycota</taxon>
        <taxon>Pezizomycotina</taxon>
        <taxon>Dothideomycetes</taxon>
        <taxon>Dothideomycetes incertae sedis</taxon>
        <taxon>Botryosphaeriales</taxon>
        <taxon>Botryosphaeriaceae</taxon>
        <taxon>Lasiodiplodia</taxon>
    </lineage>
</organism>
<reference evidence="1" key="1">
    <citation type="submission" date="2022-12" db="EMBL/GenBank/DDBJ databases">
        <title>Genome Sequence of Lasiodiplodia mahajangana.</title>
        <authorList>
            <person name="Buettner E."/>
        </authorList>
    </citation>
    <scope>NUCLEOTIDE SEQUENCE</scope>
    <source>
        <strain evidence="1">VT137</strain>
    </source>
</reference>
<sequence>MDDVPASDNSLLQRLNALKPSSVSLAGPPSSSEFDPASTIERVKPPSREDALTARLKNLRSQTNNDQDNGVGVREVTQPHTAQEPQPLTISKLGIQQQAPTPTQVTDDVDPLLFTDDQTLEELLDDLRSDESWLDEVAAEEEEHQRVTALLTDLSKSSNVDDKVGKQDSGGSEGSSDDDSEGESMATEADYVLAKAMDEVECKPTLSK</sequence>
<protein>
    <submittedName>
        <fullName evidence="1">Uncharacterized protein</fullName>
    </submittedName>
</protein>
<evidence type="ECO:0000313" key="1">
    <source>
        <dbReference type="EMBL" id="KAJ8120750.1"/>
    </source>
</evidence>
<keyword evidence="2" id="KW-1185">Reference proteome</keyword>
<dbReference type="EMBL" id="JAPUUL010004003">
    <property type="protein sequence ID" value="KAJ8120750.1"/>
    <property type="molecule type" value="Genomic_DNA"/>
</dbReference>
<gene>
    <name evidence="1" type="ORF">O1611_g10284</name>
</gene>
<accession>A0ACC2IZU2</accession>
<dbReference type="Proteomes" id="UP001153332">
    <property type="component" value="Unassembled WGS sequence"/>
</dbReference>
<comment type="caution">
    <text evidence="1">The sequence shown here is derived from an EMBL/GenBank/DDBJ whole genome shotgun (WGS) entry which is preliminary data.</text>
</comment>
<evidence type="ECO:0000313" key="2">
    <source>
        <dbReference type="Proteomes" id="UP001153332"/>
    </source>
</evidence>